<feature type="transmembrane region" description="Helical" evidence="7">
    <location>
        <begin position="51"/>
        <end position="72"/>
    </location>
</feature>
<feature type="domain" description="Rhodopsin" evidence="8">
    <location>
        <begin position="35"/>
        <end position="276"/>
    </location>
</feature>
<dbReference type="PANTHER" id="PTHR33048">
    <property type="entry name" value="PTH11-LIKE INTEGRAL MEMBRANE PROTEIN (AFU_ORTHOLOGUE AFUA_5G11245)"/>
    <property type="match status" value="1"/>
</dbReference>
<gene>
    <name evidence="9" type="ORF">K469DRAFT_739715</name>
</gene>
<dbReference type="Proteomes" id="UP000800200">
    <property type="component" value="Unassembled WGS sequence"/>
</dbReference>
<feature type="transmembrane region" description="Helical" evidence="7">
    <location>
        <begin position="100"/>
        <end position="120"/>
    </location>
</feature>
<dbReference type="Pfam" id="PF20684">
    <property type="entry name" value="Fung_rhodopsin"/>
    <property type="match status" value="1"/>
</dbReference>
<dbReference type="InterPro" id="IPR052337">
    <property type="entry name" value="SAT4-like"/>
</dbReference>
<feature type="transmembrane region" description="Helical" evidence="7">
    <location>
        <begin position="174"/>
        <end position="199"/>
    </location>
</feature>
<name>A0A6A6DXU4_9PEZI</name>
<evidence type="ECO:0000256" key="7">
    <source>
        <dbReference type="SAM" id="Phobius"/>
    </source>
</evidence>
<reference evidence="9" key="1">
    <citation type="journal article" date="2020" name="Stud. Mycol.">
        <title>101 Dothideomycetes genomes: a test case for predicting lifestyles and emergence of pathogens.</title>
        <authorList>
            <person name="Haridas S."/>
            <person name="Albert R."/>
            <person name="Binder M."/>
            <person name="Bloem J."/>
            <person name="Labutti K."/>
            <person name="Salamov A."/>
            <person name="Andreopoulos B."/>
            <person name="Baker S."/>
            <person name="Barry K."/>
            <person name="Bills G."/>
            <person name="Bluhm B."/>
            <person name="Cannon C."/>
            <person name="Castanera R."/>
            <person name="Culley D."/>
            <person name="Daum C."/>
            <person name="Ezra D."/>
            <person name="Gonzalez J."/>
            <person name="Henrissat B."/>
            <person name="Kuo A."/>
            <person name="Liang C."/>
            <person name="Lipzen A."/>
            <person name="Lutzoni F."/>
            <person name="Magnuson J."/>
            <person name="Mondo S."/>
            <person name="Nolan M."/>
            <person name="Ohm R."/>
            <person name="Pangilinan J."/>
            <person name="Park H.-J."/>
            <person name="Ramirez L."/>
            <person name="Alfaro M."/>
            <person name="Sun H."/>
            <person name="Tritt A."/>
            <person name="Yoshinaga Y."/>
            <person name="Zwiers L.-H."/>
            <person name="Turgeon B."/>
            <person name="Goodwin S."/>
            <person name="Spatafora J."/>
            <person name="Crous P."/>
            <person name="Grigoriev I."/>
        </authorList>
    </citation>
    <scope>NUCLEOTIDE SEQUENCE</scope>
    <source>
        <strain evidence="9">CBS 207.26</strain>
    </source>
</reference>
<protein>
    <recommendedName>
        <fullName evidence="8">Rhodopsin domain-containing protein</fullName>
    </recommendedName>
</protein>
<accession>A0A6A6DXU4</accession>
<feature type="region of interest" description="Disordered" evidence="6">
    <location>
        <begin position="315"/>
        <end position="354"/>
    </location>
</feature>
<evidence type="ECO:0000313" key="10">
    <source>
        <dbReference type="Proteomes" id="UP000800200"/>
    </source>
</evidence>
<organism evidence="9 10">
    <name type="scientific">Zopfia rhizophila CBS 207.26</name>
    <dbReference type="NCBI Taxonomy" id="1314779"/>
    <lineage>
        <taxon>Eukaryota</taxon>
        <taxon>Fungi</taxon>
        <taxon>Dikarya</taxon>
        <taxon>Ascomycota</taxon>
        <taxon>Pezizomycotina</taxon>
        <taxon>Dothideomycetes</taxon>
        <taxon>Dothideomycetes incertae sedis</taxon>
        <taxon>Zopfiaceae</taxon>
        <taxon>Zopfia</taxon>
    </lineage>
</organism>
<keyword evidence="4 7" id="KW-0472">Membrane</keyword>
<feature type="transmembrane region" description="Helical" evidence="7">
    <location>
        <begin position="18"/>
        <end position="39"/>
    </location>
</feature>
<dbReference type="InterPro" id="IPR049326">
    <property type="entry name" value="Rhodopsin_dom_fungi"/>
</dbReference>
<evidence type="ECO:0000259" key="8">
    <source>
        <dbReference type="Pfam" id="PF20684"/>
    </source>
</evidence>
<keyword evidence="2 7" id="KW-0812">Transmembrane</keyword>
<feature type="transmembrane region" description="Helical" evidence="7">
    <location>
        <begin position="127"/>
        <end position="146"/>
    </location>
</feature>
<sequence length="354" mass="39282">MTTPTISPGPDVNSAPKLLGITGALYIIALFVYGARMYARLRPRLNLGWDDYAITLAIGLAVPEWGCIVASVRHGVGRHNLYVQPAQQVSARHWIFAAEMPWVLVIMSIKISIACLLLRIRRSKRWVIFLYIMIAVQIASCLAGFLTQLLQCIPMRAIWDPSTPGAKCVKRHSLYIFVYFNSAIVIITDIIFALLPIFFIRKINRPVREKIVLYILMGMGLFATATSSIKISVVNHYGMTGDELWDVVELYLWSTLEEQIGIIAACLPCLKPLLERALGRLGLLSNKENNRCGGRIVFLQSGDGRVLQLSSFSQSVNGEGGKGADAQSGERMLSPDGEFRNPADGRTIRTTEEV</sequence>
<evidence type="ECO:0000256" key="2">
    <source>
        <dbReference type="ARBA" id="ARBA00022692"/>
    </source>
</evidence>
<feature type="transmembrane region" description="Helical" evidence="7">
    <location>
        <begin position="211"/>
        <end position="231"/>
    </location>
</feature>
<dbReference type="OrthoDB" id="3934549at2759"/>
<evidence type="ECO:0000313" key="9">
    <source>
        <dbReference type="EMBL" id="KAF2183595.1"/>
    </source>
</evidence>
<evidence type="ECO:0000256" key="6">
    <source>
        <dbReference type="SAM" id="MobiDB-lite"/>
    </source>
</evidence>
<evidence type="ECO:0000256" key="5">
    <source>
        <dbReference type="ARBA" id="ARBA00038359"/>
    </source>
</evidence>
<feature type="compositionally biased region" description="Basic and acidic residues" evidence="6">
    <location>
        <begin position="337"/>
        <end position="354"/>
    </location>
</feature>
<comment type="similarity">
    <text evidence="5">Belongs to the SAT4 family.</text>
</comment>
<evidence type="ECO:0000256" key="4">
    <source>
        <dbReference type="ARBA" id="ARBA00023136"/>
    </source>
</evidence>
<dbReference type="EMBL" id="ML994641">
    <property type="protein sequence ID" value="KAF2183595.1"/>
    <property type="molecule type" value="Genomic_DNA"/>
</dbReference>
<keyword evidence="10" id="KW-1185">Reference proteome</keyword>
<evidence type="ECO:0000256" key="1">
    <source>
        <dbReference type="ARBA" id="ARBA00004141"/>
    </source>
</evidence>
<evidence type="ECO:0000256" key="3">
    <source>
        <dbReference type="ARBA" id="ARBA00022989"/>
    </source>
</evidence>
<keyword evidence="3 7" id="KW-1133">Transmembrane helix</keyword>
<dbReference type="AlphaFoldDB" id="A0A6A6DXU4"/>
<dbReference type="PANTHER" id="PTHR33048:SF129">
    <property type="entry name" value="INTEGRAL MEMBRANE PROTEIN-RELATED"/>
    <property type="match status" value="1"/>
</dbReference>
<comment type="subcellular location">
    <subcellularLocation>
        <location evidence="1">Membrane</location>
        <topology evidence="1">Multi-pass membrane protein</topology>
    </subcellularLocation>
</comment>
<proteinExistence type="inferred from homology"/>
<dbReference type="GO" id="GO:0016020">
    <property type="term" value="C:membrane"/>
    <property type="evidence" value="ECO:0007669"/>
    <property type="project" value="UniProtKB-SubCell"/>
</dbReference>